<gene>
    <name evidence="4" type="ordered locus">Cyan7425_1145</name>
</gene>
<dbReference type="STRING" id="395961.Cyan7425_1145"/>
<organism evidence="4">
    <name type="scientific">Cyanothece sp. (strain PCC 7425 / ATCC 29141)</name>
    <dbReference type="NCBI Taxonomy" id="395961"/>
    <lineage>
        <taxon>Bacteria</taxon>
        <taxon>Bacillati</taxon>
        <taxon>Cyanobacteriota</taxon>
        <taxon>Cyanophyceae</taxon>
        <taxon>Gomontiellales</taxon>
        <taxon>Cyanothecaceae</taxon>
        <taxon>Cyanothece</taxon>
    </lineage>
</organism>
<dbReference type="AlphaFoldDB" id="B8HLP0"/>
<keyword evidence="1 2" id="KW-0732">Signal</keyword>
<evidence type="ECO:0000259" key="3">
    <source>
        <dbReference type="Pfam" id="PF01551"/>
    </source>
</evidence>
<dbReference type="SUPFAM" id="SSF51261">
    <property type="entry name" value="Duplicated hybrid motif"/>
    <property type="match status" value="1"/>
</dbReference>
<dbReference type="InterPro" id="IPR050570">
    <property type="entry name" value="Cell_wall_metabolism_enzyme"/>
</dbReference>
<dbReference type="GO" id="GO:0004222">
    <property type="term" value="F:metalloendopeptidase activity"/>
    <property type="evidence" value="ECO:0007669"/>
    <property type="project" value="TreeGrafter"/>
</dbReference>
<dbReference type="InterPro" id="IPR016047">
    <property type="entry name" value="M23ase_b-sheet_dom"/>
</dbReference>
<evidence type="ECO:0000313" key="4">
    <source>
        <dbReference type="EMBL" id="ACL43528.1"/>
    </source>
</evidence>
<evidence type="ECO:0000256" key="1">
    <source>
        <dbReference type="ARBA" id="ARBA00022729"/>
    </source>
</evidence>
<dbReference type="CDD" id="cd12797">
    <property type="entry name" value="M23_peptidase"/>
    <property type="match status" value="1"/>
</dbReference>
<dbReference type="HOGENOM" id="CLU_034930_1_0_3"/>
<evidence type="ECO:0000256" key="2">
    <source>
        <dbReference type="SAM" id="SignalP"/>
    </source>
</evidence>
<dbReference type="PANTHER" id="PTHR21666:SF289">
    <property type="entry name" value="L-ALA--D-GLU ENDOPEPTIDASE"/>
    <property type="match status" value="1"/>
</dbReference>
<dbReference type="eggNOG" id="COG0739">
    <property type="taxonomic scope" value="Bacteria"/>
</dbReference>
<dbReference type="PANTHER" id="PTHR21666">
    <property type="entry name" value="PEPTIDASE-RELATED"/>
    <property type="match status" value="1"/>
</dbReference>
<sequence>MSNSKMNPKGLLLLGHWVGFSCLLSFPVHAQTELAIAPEPQAPPAEAVIAVPSAPMSESVPAPEPLPNPVVIDTAPTALPAPIVVDTQRNSIPSGPLSPNAPSNNALITNAPATDEGTAALDPQDYRTGAVIPGQSTRIVLTERTSGCKAELLAAQAIPASLCQASASRVNLRADLVGSLPGRSNSPYGNLNRNLAYASQSYESERTQFNPATGSSYLRRIYNGANPLKGLKWHGNMMFPLSIPAEITSAFGWRIHPILGTWRFHSGTDLGAPMGTPVLAVMSGEVVTADNLGGYGLTVILSHQQRQRETLYAHLSEIFVRPGETVRLGQVIGLVGSTGNSTGPHLHFEMHQATATGLVAIDPGANLDVALTQLVRALQTAQVKSSNSPS</sequence>
<dbReference type="Pfam" id="PF01551">
    <property type="entry name" value="Peptidase_M23"/>
    <property type="match status" value="1"/>
</dbReference>
<dbReference type="PROSITE" id="PS51257">
    <property type="entry name" value="PROKAR_LIPOPROTEIN"/>
    <property type="match status" value="1"/>
</dbReference>
<feature type="signal peptide" evidence="2">
    <location>
        <begin position="1"/>
        <end position="30"/>
    </location>
</feature>
<dbReference type="MEROPS" id="M23.009"/>
<feature type="domain" description="M23ase beta-sheet core" evidence="3">
    <location>
        <begin position="263"/>
        <end position="353"/>
    </location>
</feature>
<dbReference type="OrthoDB" id="507840at2"/>
<reference evidence="4" key="1">
    <citation type="submission" date="2009-01" db="EMBL/GenBank/DDBJ databases">
        <title>Complete sequence of chromosome Cyanothece sp. PCC 7425.</title>
        <authorList>
            <consortium name="US DOE Joint Genome Institute"/>
            <person name="Lucas S."/>
            <person name="Copeland A."/>
            <person name="Lapidus A."/>
            <person name="Glavina del Rio T."/>
            <person name="Dalin E."/>
            <person name="Tice H."/>
            <person name="Bruce D."/>
            <person name="Goodwin L."/>
            <person name="Pitluck S."/>
            <person name="Sims D."/>
            <person name="Meineke L."/>
            <person name="Brettin T."/>
            <person name="Detter J.C."/>
            <person name="Han C."/>
            <person name="Larimer F."/>
            <person name="Land M."/>
            <person name="Hauser L."/>
            <person name="Kyrpides N."/>
            <person name="Ovchinnikova G."/>
            <person name="Liberton M."/>
            <person name="Stoeckel J."/>
            <person name="Banerjee A."/>
            <person name="Singh A."/>
            <person name="Page L."/>
            <person name="Sato H."/>
            <person name="Zhao L."/>
            <person name="Sherman L."/>
            <person name="Pakrasi H."/>
            <person name="Richardson P."/>
        </authorList>
    </citation>
    <scope>NUCLEOTIDE SEQUENCE</scope>
    <source>
        <strain evidence="4">PCC 7425</strain>
    </source>
</reference>
<feature type="chain" id="PRO_5002873707" evidence="2">
    <location>
        <begin position="31"/>
        <end position="390"/>
    </location>
</feature>
<dbReference type="EMBL" id="CP001344">
    <property type="protein sequence ID" value="ACL43528.1"/>
    <property type="molecule type" value="Genomic_DNA"/>
</dbReference>
<accession>B8HLP0</accession>
<dbReference type="InterPro" id="IPR011055">
    <property type="entry name" value="Dup_hybrid_motif"/>
</dbReference>
<name>B8HLP0_CYAP4</name>
<dbReference type="KEGG" id="cyn:Cyan7425_1145"/>
<protein>
    <submittedName>
        <fullName evidence="4">Peptidase M23</fullName>
    </submittedName>
</protein>
<dbReference type="Gene3D" id="2.70.70.10">
    <property type="entry name" value="Glucose Permease (Domain IIA)"/>
    <property type="match status" value="1"/>
</dbReference>
<proteinExistence type="predicted"/>